<dbReference type="Pfam" id="PF00497">
    <property type="entry name" value="SBP_bac_3"/>
    <property type="match status" value="1"/>
</dbReference>
<dbReference type="PANTHER" id="PTHR35936:SF25">
    <property type="entry name" value="ABC TRANSPORTER SUBSTRATE-BINDING PROTEIN"/>
    <property type="match status" value="1"/>
</dbReference>
<evidence type="ECO:0000256" key="3">
    <source>
        <dbReference type="SAM" id="SignalP"/>
    </source>
</evidence>
<name>A0AB36K1Z8_9GAMM</name>
<feature type="chain" id="PRO_5044238482" description="Solute-binding protein family 3/N-terminal domain-containing protein" evidence="3">
    <location>
        <begin position="18"/>
        <end position="246"/>
    </location>
</feature>
<evidence type="ECO:0000256" key="1">
    <source>
        <dbReference type="ARBA" id="ARBA00010333"/>
    </source>
</evidence>
<dbReference type="SUPFAM" id="SSF53850">
    <property type="entry name" value="Periplasmic binding protein-like II"/>
    <property type="match status" value="1"/>
</dbReference>
<accession>A0AB36K1Z8</accession>
<keyword evidence="2 3" id="KW-0732">Signal</keyword>
<dbReference type="Proteomes" id="UP000188726">
    <property type="component" value="Unassembled WGS sequence"/>
</dbReference>
<dbReference type="InterPro" id="IPR001638">
    <property type="entry name" value="Solute-binding_3/MltF_N"/>
</dbReference>
<comment type="similarity">
    <text evidence="1">Belongs to the bacterial solute-binding protein 3 family.</text>
</comment>
<dbReference type="AlphaFoldDB" id="A0AB36K1Z8"/>
<organism evidence="5 6">
    <name type="scientific">Salinivibrio kushneri</name>
    <dbReference type="NCBI Taxonomy" id="1908198"/>
    <lineage>
        <taxon>Bacteria</taxon>
        <taxon>Pseudomonadati</taxon>
        <taxon>Pseudomonadota</taxon>
        <taxon>Gammaproteobacteria</taxon>
        <taxon>Vibrionales</taxon>
        <taxon>Vibrionaceae</taxon>
        <taxon>Salinivibrio</taxon>
    </lineage>
</organism>
<protein>
    <recommendedName>
        <fullName evidence="4">Solute-binding protein family 3/N-terminal domain-containing protein</fullName>
    </recommendedName>
</protein>
<evidence type="ECO:0000259" key="4">
    <source>
        <dbReference type="Pfam" id="PF00497"/>
    </source>
</evidence>
<sequence>MKHLLLALILVAVPATADTFRAHCRDRAPELIPTEAGCDGPVAEIITVALEKMGHTVDWSTVPWARTINVAEVGEVDIIPRHSMNNEREAFLNAVPYGYSVREVFYIIGPNVNQQINSFEELKQYRIGALRDSFYSDLFNNTDDLKRRYYNDTEQIIKVLENGRIDVAVTSSSHYIDKFTAVSAFTQANFVDRFYNGRYVSIPKKSPVANYFPEFERTIQQMVTSGEVSAIFEKYGQTPPEQKPVN</sequence>
<gene>
    <name evidence="5" type="ORF">BZG09_15975</name>
</gene>
<dbReference type="Gene3D" id="3.40.190.10">
    <property type="entry name" value="Periplasmic binding protein-like II"/>
    <property type="match status" value="2"/>
</dbReference>
<feature type="domain" description="Solute-binding protein family 3/N-terminal" evidence="4">
    <location>
        <begin position="40"/>
        <end position="237"/>
    </location>
</feature>
<comment type="caution">
    <text evidence="5">The sequence shown here is derived from an EMBL/GenBank/DDBJ whole genome shotgun (WGS) entry which is preliminary data.</text>
</comment>
<dbReference type="RefSeq" id="WP_077459588.1">
    <property type="nucleotide sequence ID" value="NZ_MUEO01000063.1"/>
</dbReference>
<evidence type="ECO:0000313" key="5">
    <source>
        <dbReference type="EMBL" id="OOE41297.1"/>
    </source>
</evidence>
<feature type="signal peptide" evidence="3">
    <location>
        <begin position="1"/>
        <end position="17"/>
    </location>
</feature>
<evidence type="ECO:0000313" key="6">
    <source>
        <dbReference type="Proteomes" id="UP000188726"/>
    </source>
</evidence>
<dbReference type="PANTHER" id="PTHR35936">
    <property type="entry name" value="MEMBRANE-BOUND LYTIC MUREIN TRANSGLYCOSYLASE F"/>
    <property type="match status" value="1"/>
</dbReference>
<dbReference type="EMBL" id="MUEO01000063">
    <property type="protein sequence ID" value="OOE41297.1"/>
    <property type="molecule type" value="Genomic_DNA"/>
</dbReference>
<proteinExistence type="inferred from homology"/>
<reference evidence="5 6" key="1">
    <citation type="journal article" date="2017" name="Genome Announc.">
        <title>Draft Genome Sequences of Salinivibrio proteolyticus, Salinivibrio sharmensis, Salinivibrio siamensis, Salinivibrio costicola subsp. alcaliphilus, Salinivibrio costicola subsp. vallismortis, and 29 New Isolates Belonging to the Genus Salinivibrio.</title>
        <authorList>
            <person name="Lopez-Hermoso C."/>
            <person name="de la Haba R.R."/>
            <person name="Sanchez-Porro C."/>
            <person name="Bayliss S.C."/>
            <person name="Feil E.J."/>
            <person name="Ventosa A."/>
        </authorList>
    </citation>
    <scope>NUCLEOTIDE SEQUENCE [LARGE SCALE GENOMIC DNA]</scope>
    <source>
        <strain evidence="5 6">IC202</strain>
    </source>
</reference>
<evidence type="ECO:0000256" key="2">
    <source>
        <dbReference type="ARBA" id="ARBA00022729"/>
    </source>
</evidence>